<sequence length="97" mass="10817">MHRISYLKNVSHHRMGKTDDDLSPISLTGMAGRNVAGFSYASNHSHRNRLASSYASIILVPYCMTIVFSKYFPCKSEGGSKSGRPLSATVLFRHRKI</sequence>
<proteinExistence type="predicted"/>
<dbReference type="EMBL" id="ASGP02000004">
    <property type="protein sequence ID" value="KAH9511365.1"/>
    <property type="molecule type" value="Genomic_DNA"/>
</dbReference>
<keyword evidence="1" id="KW-1133">Transmembrane helix</keyword>
<dbReference type="Proteomes" id="UP000790347">
    <property type="component" value="Unassembled WGS sequence"/>
</dbReference>
<evidence type="ECO:0000313" key="3">
    <source>
        <dbReference type="Proteomes" id="UP000790347"/>
    </source>
</evidence>
<keyword evidence="3" id="KW-1185">Reference proteome</keyword>
<dbReference type="AlphaFoldDB" id="A0A922HVW5"/>
<evidence type="ECO:0000313" key="2">
    <source>
        <dbReference type="EMBL" id="KAH9511365.1"/>
    </source>
</evidence>
<keyword evidence="1" id="KW-0472">Membrane</keyword>
<protein>
    <submittedName>
        <fullName evidence="2">Uncharacterized protein</fullName>
    </submittedName>
</protein>
<feature type="transmembrane region" description="Helical" evidence="1">
    <location>
        <begin position="54"/>
        <end position="72"/>
    </location>
</feature>
<organism evidence="2 3">
    <name type="scientific">Dermatophagoides farinae</name>
    <name type="common">American house dust mite</name>
    <dbReference type="NCBI Taxonomy" id="6954"/>
    <lineage>
        <taxon>Eukaryota</taxon>
        <taxon>Metazoa</taxon>
        <taxon>Ecdysozoa</taxon>
        <taxon>Arthropoda</taxon>
        <taxon>Chelicerata</taxon>
        <taxon>Arachnida</taxon>
        <taxon>Acari</taxon>
        <taxon>Acariformes</taxon>
        <taxon>Sarcoptiformes</taxon>
        <taxon>Astigmata</taxon>
        <taxon>Psoroptidia</taxon>
        <taxon>Analgoidea</taxon>
        <taxon>Pyroglyphidae</taxon>
        <taxon>Dermatophagoidinae</taxon>
        <taxon>Dermatophagoides</taxon>
    </lineage>
</organism>
<keyword evidence="1" id="KW-0812">Transmembrane</keyword>
<reference evidence="2" key="2">
    <citation type="journal article" date="2022" name="Res Sq">
        <title>Comparative Genomics Reveals Insights into the Divergent Evolution of Astigmatic Mites and Household Pest Adaptations.</title>
        <authorList>
            <person name="Xiong Q."/>
            <person name="Wan A.T.-Y."/>
            <person name="Liu X.-Y."/>
            <person name="Fung C.S.-H."/>
            <person name="Xiao X."/>
            <person name="Malainual N."/>
            <person name="Hou J."/>
            <person name="Wang L."/>
            <person name="Wang M."/>
            <person name="Yang K."/>
            <person name="Cui Y."/>
            <person name="Leung E."/>
            <person name="Nong W."/>
            <person name="Shin S.-K."/>
            <person name="Au S."/>
            <person name="Jeong K.Y."/>
            <person name="Chew F.T."/>
            <person name="Hui J."/>
            <person name="Leung T.F."/>
            <person name="Tungtrongchitr A."/>
            <person name="Zhong N."/>
            <person name="Liu Z."/>
            <person name="Tsui S."/>
        </authorList>
    </citation>
    <scope>NUCLEOTIDE SEQUENCE</scope>
    <source>
        <strain evidence="2">Derf</strain>
        <tissue evidence="2">Whole organism</tissue>
    </source>
</reference>
<evidence type="ECO:0000256" key="1">
    <source>
        <dbReference type="SAM" id="Phobius"/>
    </source>
</evidence>
<name>A0A922HVW5_DERFA</name>
<reference evidence="2" key="1">
    <citation type="submission" date="2013-05" db="EMBL/GenBank/DDBJ databases">
        <authorList>
            <person name="Yim A.K.Y."/>
            <person name="Chan T.F."/>
            <person name="Ji K.M."/>
            <person name="Liu X.Y."/>
            <person name="Zhou J.W."/>
            <person name="Li R.Q."/>
            <person name="Yang K.Y."/>
            <person name="Li J."/>
            <person name="Li M."/>
            <person name="Law P.T.W."/>
            <person name="Wu Y.L."/>
            <person name="Cai Z.L."/>
            <person name="Qin H."/>
            <person name="Bao Y."/>
            <person name="Leung R.K.K."/>
            <person name="Ng P.K.S."/>
            <person name="Zou J."/>
            <person name="Zhong X.J."/>
            <person name="Ran P.X."/>
            <person name="Zhong N.S."/>
            <person name="Liu Z.G."/>
            <person name="Tsui S.K.W."/>
        </authorList>
    </citation>
    <scope>NUCLEOTIDE SEQUENCE</scope>
    <source>
        <strain evidence="2">Derf</strain>
        <tissue evidence="2">Whole organism</tissue>
    </source>
</reference>
<comment type="caution">
    <text evidence="2">The sequence shown here is derived from an EMBL/GenBank/DDBJ whole genome shotgun (WGS) entry which is preliminary data.</text>
</comment>
<gene>
    <name evidence="2" type="ORF">DERF_009833</name>
</gene>
<accession>A0A922HVW5</accession>